<dbReference type="RefSeq" id="WP_034632574.1">
    <property type="nucleotide sequence ID" value="NZ_AXNT01000110.1"/>
</dbReference>
<sequence>MTQAEDLVSVERLYATLDTSALLALLPLIDTLSERVRQEIERIGGPITSISDAQKHAALFESVTEGLTGLANQWPGSDAFQEMRAQVDADKAKLQARAESARAFEAETLDRTFAYSINLHQRRQLAIFELERRGVLPTWFSAPGSPGAVAASKA</sequence>
<name>A0A0A0B5B0_9CELL</name>
<proteinExistence type="predicted"/>
<comment type="caution">
    <text evidence="1">The sequence shown here is derived from an EMBL/GenBank/DDBJ whole genome shotgun (WGS) entry which is preliminary data.</text>
</comment>
<protein>
    <submittedName>
        <fullName evidence="1">Uncharacterized protein</fullName>
    </submittedName>
</protein>
<dbReference type="Proteomes" id="UP000029833">
    <property type="component" value="Unassembled WGS sequence"/>
</dbReference>
<reference evidence="1 2" key="1">
    <citation type="submission" date="2013-10" db="EMBL/GenBank/DDBJ databases">
        <authorList>
            <person name="Wang G."/>
            <person name="Zhuang W."/>
        </authorList>
    </citation>
    <scope>NUCLEOTIDE SEQUENCE [LARGE SCALE GENOMIC DNA]</scope>
    <source>
        <strain evidence="1 2">DSM 20118</strain>
    </source>
</reference>
<gene>
    <name evidence="1" type="ORF">Q760_01855</name>
</gene>
<keyword evidence="2" id="KW-1185">Reference proteome</keyword>
<dbReference type="EMBL" id="AXNT01000110">
    <property type="protein sequence ID" value="KGM01377.1"/>
    <property type="molecule type" value="Genomic_DNA"/>
</dbReference>
<organism evidence="1 2">
    <name type="scientific">Cellulomonas cellasea DSM 20118</name>
    <dbReference type="NCBI Taxonomy" id="1408250"/>
    <lineage>
        <taxon>Bacteria</taxon>
        <taxon>Bacillati</taxon>
        <taxon>Actinomycetota</taxon>
        <taxon>Actinomycetes</taxon>
        <taxon>Micrococcales</taxon>
        <taxon>Cellulomonadaceae</taxon>
        <taxon>Cellulomonas</taxon>
    </lineage>
</organism>
<accession>A0A0A0B5B0</accession>
<evidence type="ECO:0000313" key="1">
    <source>
        <dbReference type="EMBL" id="KGM01377.1"/>
    </source>
</evidence>
<dbReference type="AlphaFoldDB" id="A0A0A0B5B0"/>
<dbReference type="OrthoDB" id="4825654at2"/>
<evidence type="ECO:0000313" key="2">
    <source>
        <dbReference type="Proteomes" id="UP000029833"/>
    </source>
</evidence>